<dbReference type="GO" id="GO:0006974">
    <property type="term" value="P:DNA damage response"/>
    <property type="evidence" value="ECO:0007669"/>
    <property type="project" value="UniProtKB-KW"/>
</dbReference>
<dbReference type="InterPro" id="IPR012923">
    <property type="entry name" value="Csm3"/>
</dbReference>
<feature type="domain" description="Chromosome segregation in meiosis protein 3" evidence="9">
    <location>
        <begin position="78"/>
        <end position="161"/>
    </location>
</feature>
<dbReference type="GO" id="GO:0043111">
    <property type="term" value="P:replication fork arrest"/>
    <property type="evidence" value="ECO:0007669"/>
    <property type="project" value="TreeGrafter"/>
</dbReference>
<comment type="function">
    <text evidence="8">Plays an important role in the control of DNA replication and the maintenance of replication fork stability.</text>
</comment>
<keyword evidence="6 8" id="KW-0539">Nucleus</keyword>
<evidence type="ECO:0000256" key="4">
    <source>
        <dbReference type="ARBA" id="ARBA00022763"/>
    </source>
</evidence>
<evidence type="ECO:0000313" key="10">
    <source>
        <dbReference type="EMBL" id="QID87190.1"/>
    </source>
</evidence>
<organism evidence="10 11">
    <name type="scientific">Saccharomyces pastorianus</name>
    <name type="common">Lager yeast</name>
    <name type="synonym">Saccharomyces cerevisiae x Saccharomyces eubayanus</name>
    <dbReference type="NCBI Taxonomy" id="27292"/>
    <lineage>
        <taxon>Eukaryota</taxon>
        <taxon>Fungi</taxon>
        <taxon>Dikarya</taxon>
        <taxon>Ascomycota</taxon>
        <taxon>Saccharomycotina</taxon>
        <taxon>Saccharomycetes</taxon>
        <taxon>Saccharomycetales</taxon>
        <taxon>Saccharomycetaceae</taxon>
        <taxon>Saccharomyces</taxon>
    </lineage>
</organism>
<evidence type="ECO:0000256" key="5">
    <source>
        <dbReference type="ARBA" id="ARBA00022880"/>
    </source>
</evidence>
<evidence type="ECO:0000256" key="7">
    <source>
        <dbReference type="ARBA" id="ARBA00023306"/>
    </source>
</evidence>
<dbReference type="OrthoDB" id="437078at2759"/>
<evidence type="ECO:0000256" key="6">
    <source>
        <dbReference type="ARBA" id="ARBA00023242"/>
    </source>
</evidence>
<dbReference type="PANTHER" id="PTHR13220">
    <property type="entry name" value="TIMELESS INTERACTING-RELATED"/>
    <property type="match status" value="1"/>
</dbReference>
<keyword evidence="5" id="KW-0236">DNA replication inhibitor</keyword>
<proteinExistence type="inferred from homology"/>
<keyword evidence="7 8" id="KW-0131">Cell cycle</keyword>
<evidence type="ECO:0000256" key="1">
    <source>
        <dbReference type="ARBA" id="ARBA00004123"/>
    </source>
</evidence>
<keyword evidence="11" id="KW-1185">Reference proteome</keyword>
<reference evidence="10 11" key="1">
    <citation type="journal article" date="2019" name="BMC Genomics">
        <title>Chromosome level assembly and comparative genome analysis confirm lager-brewing yeasts originated from a single hybridization.</title>
        <authorList>
            <person name="Salazar A.N."/>
            <person name="Gorter de Vries A.R."/>
            <person name="van den Broek M."/>
            <person name="Brouwers N."/>
            <person name="de la Torre Cortes P."/>
            <person name="Kuijpers N.G.A."/>
            <person name="Daran J.G."/>
            <person name="Abeel T."/>
        </authorList>
    </citation>
    <scope>NUCLEOTIDE SEQUENCE [LARGE SCALE GENOMIC DNA]</scope>
    <source>
        <strain evidence="10 11">CBS 1483</strain>
    </source>
</reference>
<dbReference type="Proteomes" id="UP000501346">
    <property type="component" value="Chromosome SeXIII-ScXIII"/>
</dbReference>
<dbReference type="InterPro" id="IPR040038">
    <property type="entry name" value="TIPIN/Csm3/Swi3"/>
</dbReference>
<dbReference type="GO" id="GO:0003677">
    <property type="term" value="F:DNA binding"/>
    <property type="evidence" value="ECO:0007669"/>
    <property type="project" value="TreeGrafter"/>
</dbReference>
<dbReference type="PANTHER" id="PTHR13220:SF11">
    <property type="entry name" value="TIMELESS-INTERACTING PROTEIN"/>
    <property type="match status" value="1"/>
</dbReference>
<accession>A0A6C1EEE6</accession>
<dbReference type="GO" id="GO:0031298">
    <property type="term" value="C:replication fork protection complex"/>
    <property type="evidence" value="ECO:0007669"/>
    <property type="project" value="TreeGrafter"/>
</dbReference>
<dbReference type="EMBL" id="CP049010">
    <property type="protein sequence ID" value="QID87190.1"/>
    <property type="molecule type" value="Genomic_DNA"/>
</dbReference>
<gene>
    <name evidence="10" type="ORF">GRS66_009855</name>
</gene>
<evidence type="ECO:0000256" key="2">
    <source>
        <dbReference type="ARBA" id="ARBA00006075"/>
    </source>
</evidence>
<sequence>MTRNQDPSLLLTRMPEKRKQNIIRVMDEESDNPLLAFNGSNGLQSDPTIPNGLDGSVADPTIADPTAIASKKRRPQVKLTAEKLLSDKGLPYVLKNAHKRIRISSRKNPYDNLSNIIQFYQLWAHELFPKAKFKDFMKICQTVGKTDPVLREYRVSLFRNEMGVSLNVDTGEAEQELETQEPIATEHADATNAELVTAASLNIQDNGNDDNGDDNEEDDDIYHLSASNRRKRVLDEEENDAAVLGTQGLSSVKNIPSKEPYTVLKKFKEQGPAELNIDEKKLLSRWLDEHRSMEKVLMTEEDIQLLRKLEDWEMNDAEVAMTYNDFVTGEDDFDIDQDEIDAMKEMGF</sequence>
<keyword evidence="4 8" id="KW-0227">DNA damage</keyword>
<evidence type="ECO:0000313" key="11">
    <source>
        <dbReference type="Proteomes" id="UP000501346"/>
    </source>
</evidence>
<dbReference type="GO" id="GO:0031297">
    <property type="term" value="P:replication fork processing"/>
    <property type="evidence" value="ECO:0007669"/>
    <property type="project" value="UniProtKB-UniRule"/>
</dbReference>
<dbReference type="GO" id="GO:0000076">
    <property type="term" value="P:DNA replication checkpoint signaling"/>
    <property type="evidence" value="ECO:0007669"/>
    <property type="project" value="UniProtKB-UniRule"/>
</dbReference>
<evidence type="ECO:0000256" key="8">
    <source>
        <dbReference type="RuleBase" id="RU366049"/>
    </source>
</evidence>
<evidence type="ECO:0000256" key="3">
    <source>
        <dbReference type="ARBA" id="ARBA00011217"/>
    </source>
</evidence>
<dbReference type="AlphaFoldDB" id="A0A6C1EEE6"/>
<evidence type="ECO:0000259" key="9">
    <source>
        <dbReference type="Pfam" id="PF07962"/>
    </source>
</evidence>
<protein>
    <recommendedName>
        <fullName evidence="8">Chromosome segregation in meiosis protein</fullName>
    </recommendedName>
</protein>
<comment type="subcellular location">
    <subcellularLocation>
        <location evidence="1 8">Nucleus</location>
    </subcellularLocation>
</comment>
<name>A0A6C1EEE6_SACPS</name>
<comment type="subunit">
    <text evidence="3">Component of the fork protection complex (FPC) consisting of TOF1 and CSM3.</text>
</comment>
<comment type="similarity">
    <text evidence="2 8">Belongs to the CSM3 family.</text>
</comment>
<dbReference type="Pfam" id="PF07962">
    <property type="entry name" value="Swi3"/>
    <property type="match status" value="1"/>
</dbReference>